<comment type="caution">
    <text evidence="2">The sequence shown here is derived from an EMBL/GenBank/DDBJ whole genome shotgun (WGS) entry which is preliminary data.</text>
</comment>
<organism evidence="2">
    <name type="scientific">marine sediment metagenome</name>
    <dbReference type="NCBI Taxonomy" id="412755"/>
    <lineage>
        <taxon>unclassified sequences</taxon>
        <taxon>metagenomes</taxon>
        <taxon>ecological metagenomes</taxon>
    </lineage>
</organism>
<name>X1AM89_9ZZZZ</name>
<dbReference type="AlphaFoldDB" id="X1AM89"/>
<evidence type="ECO:0000256" key="1">
    <source>
        <dbReference type="SAM" id="Coils"/>
    </source>
</evidence>
<accession>X1AM89</accession>
<proteinExistence type="predicted"/>
<protein>
    <submittedName>
        <fullName evidence="2">Uncharacterized protein</fullName>
    </submittedName>
</protein>
<dbReference type="EMBL" id="BART01017925">
    <property type="protein sequence ID" value="GAG83719.1"/>
    <property type="molecule type" value="Genomic_DNA"/>
</dbReference>
<feature type="coiled-coil region" evidence="1">
    <location>
        <begin position="3"/>
        <end position="131"/>
    </location>
</feature>
<gene>
    <name evidence="2" type="ORF">S01H4_33961</name>
</gene>
<reference evidence="2" key="1">
    <citation type="journal article" date="2014" name="Front. Microbiol.">
        <title>High frequency of phylogenetically diverse reductive dehalogenase-homologous genes in deep subseafloor sedimentary metagenomes.</title>
        <authorList>
            <person name="Kawai M."/>
            <person name="Futagami T."/>
            <person name="Toyoda A."/>
            <person name="Takaki Y."/>
            <person name="Nishi S."/>
            <person name="Hori S."/>
            <person name="Arai W."/>
            <person name="Tsubouchi T."/>
            <person name="Morono Y."/>
            <person name="Uchiyama I."/>
            <person name="Ito T."/>
            <person name="Fujiyama A."/>
            <person name="Inagaki F."/>
            <person name="Takami H."/>
        </authorList>
    </citation>
    <scope>NUCLEOTIDE SEQUENCE</scope>
    <source>
        <strain evidence="2">Expedition CK06-06</strain>
    </source>
</reference>
<sequence length="135" mass="15500">MSIEELRTKIAERESEKGKVEAEVLTKTTAAESEINSTFDPKISELKGQLSIAQEEVENTQKLLDEVRTKLGNAKENAKKISNDIKMNEKEKATVLKNKHREIQADRKSKLKYLNIKVKELYTQIKEIEKEQAVK</sequence>
<evidence type="ECO:0000313" key="2">
    <source>
        <dbReference type="EMBL" id="GAG83719.1"/>
    </source>
</evidence>
<keyword evidence="1" id="KW-0175">Coiled coil</keyword>